<protein>
    <submittedName>
        <fullName evidence="2">Uncharacterized protein</fullName>
    </submittedName>
</protein>
<evidence type="ECO:0000313" key="2">
    <source>
        <dbReference type="EMBL" id="KAH3688406.1"/>
    </source>
</evidence>
<evidence type="ECO:0000256" key="1">
    <source>
        <dbReference type="SAM" id="MobiDB-lite"/>
    </source>
</evidence>
<dbReference type="AlphaFoldDB" id="A0A9P8QDF3"/>
<proteinExistence type="predicted"/>
<feature type="compositionally biased region" description="Polar residues" evidence="1">
    <location>
        <begin position="1"/>
        <end position="23"/>
    </location>
</feature>
<sequence>MNQDLSSSHCTSNDTDQLSSGQVTRVDGFVTNSDKIEDLPTVGLTPSNQVVDITGDTRVTIWANPETLVDLQAEKNSIVQNSVDGVTISTIHTDRWNTNTLNNLQIR</sequence>
<reference evidence="2" key="1">
    <citation type="journal article" date="2021" name="Open Biol.">
        <title>Shared evolutionary footprints suggest mitochondrial oxidative damage underlies multiple complex I losses in fungi.</title>
        <authorList>
            <person name="Schikora-Tamarit M.A."/>
            <person name="Marcet-Houben M."/>
            <person name="Nosek J."/>
            <person name="Gabaldon T."/>
        </authorList>
    </citation>
    <scope>NUCLEOTIDE SEQUENCE</scope>
    <source>
        <strain evidence="2">CBS2887</strain>
    </source>
</reference>
<reference evidence="2" key="2">
    <citation type="submission" date="2021-01" db="EMBL/GenBank/DDBJ databases">
        <authorList>
            <person name="Schikora-Tamarit M.A."/>
        </authorList>
    </citation>
    <scope>NUCLEOTIDE SEQUENCE</scope>
    <source>
        <strain evidence="2">CBS2887</strain>
    </source>
</reference>
<feature type="region of interest" description="Disordered" evidence="1">
    <location>
        <begin position="1"/>
        <end position="24"/>
    </location>
</feature>
<gene>
    <name evidence="2" type="ORF">WICPIJ_000619</name>
</gene>
<evidence type="ECO:0000313" key="3">
    <source>
        <dbReference type="Proteomes" id="UP000774326"/>
    </source>
</evidence>
<dbReference type="EMBL" id="JAEUBG010000350">
    <property type="protein sequence ID" value="KAH3688406.1"/>
    <property type="molecule type" value="Genomic_DNA"/>
</dbReference>
<keyword evidence="3" id="KW-1185">Reference proteome</keyword>
<organism evidence="2 3">
    <name type="scientific">Wickerhamomyces pijperi</name>
    <name type="common">Yeast</name>
    <name type="synonym">Pichia pijperi</name>
    <dbReference type="NCBI Taxonomy" id="599730"/>
    <lineage>
        <taxon>Eukaryota</taxon>
        <taxon>Fungi</taxon>
        <taxon>Dikarya</taxon>
        <taxon>Ascomycota</taxon>
        <taxon>Saccharomycotina</taxon>
        <taxon>Saccharomycetes</taxon>
        <taxon>Phaffomycetales</taxon>
        <taxon>Wickerhamomycetaceae</taxon>
        <taxon>Wickerhamomyces</taxon>
    </lineage>
</organism>
<name>A0A9P8QDF3_WICPI</name>
<dbReference type="Proteomes" id="UP000774326">
    <property type="component" value="Unassembled WGS sequence"/>
</dbReference>
<accession>A0A9P8QDF3</accession>
<comment type="caution">
    <text evidence="2">The sequence shown here is derived from an EMBL/GenBank/DDBJ whole genome shotgun (WGS) entry which is preliminary data.</text>
</comment>